<feature type="region of interest" description="Disordered" evidence="1">
    <location>
        <begin position="23"/>
        <end position="53"/>
    </location>
</feature>
<sequence length="374" mass="39843">MRPPRIVAATLVTCAALLLGACTSDDTPPRPRDTTTATTTPTTPEPETPPGRAPVWLCRPDMRANPCEGDLDTTVVAADGTRTREAFRPAADPAFDCFYVYPTVSEAPRTNAPLRVTPELEYVVRAQAALFARECRVFAPVYRQLTLQGLITGFADSEARDLAQTDVVNAWHQYLRRWNDGRPFLLLGHSQGTFALTTLVAEEIDDDPALRDRMVSAMLLGGAVTVLPGESAGGVFDNVPACGSLAQTGCVVAYNTFAQMPSNPSLFGRAGEGQQVLCVNPAAPGGGRGLLTPYVPVESPDGRVTGFTAYEDAVTARCREGDGASWLGVRADDRLPDEVTTSEVGPAWGLHRVDVNIALGDLVDLAAAQAATMR</sequence>
<dbReference type="AlphaFoldDB" id="A0A6J4MJV9"/>
<dbReference type="InterPro" id="IPR021440">
    <property type="entry name" value="DUF3089"/>
</dbReference>
<protein>
    <recommendedName>
        <fullName evidence="4">DUF3089 domain-containing protein</fullName>
    </recommendedName>
</protein>
<evidence type="ECO:0000256" key="1">
    <source>
        <dbReference type="SAM" id="MobiDB-lite"/>
    </source>
</evidence>
<dbReference type="PROSITE" id="PS51257">
    <property type="entry name" value="PROKAR_LIPOPROTEIN"/>
    <property type="match status" value="1"/>
</dbReference>
<evidence type="ECO:0008006" key="4">
    <source>
        <dbReference type="Google" id="ProtNLM"/>
    </source>
</evidence>
<dbReference type="Pfam" id="PF11288">
    <property type="entry name" value="DUF3089"/>
    <property type="match status" value="1"/>
</dbReference>
<dbReference type="EMBL" id="CADCUD010000211">
    <property type="protein sequence ID" value="CAA9357399.1"/>
    <property type="molecule type" value="Genomic_DNA"/>
</dbReference>
<name>A0A6J4MJV9_9ACTN</name>
<keyword evidence="2" id="KW-0732">Signal</keyword>
<accession>A0A6J4MJV9</accession>
<organism evidence="3">
    <name type="scientific">uncultured Nocardioidaceae bacterium</name>
    <dbReference type="NCBI Taxonomy" id="253824"/>
    <lineage>
        <taxon>Bacteria</taxon>
        <taxon>Bacillati</taxon>
        <taxon>Actinomycetota</taxon>
        <taxon>Actinomycetes</taxon>
        <taxon>Propionibacteriales</taxon>
        <taxon>Nocardioidaceae</taxon>
        <taxon>environmental samples</taxon>
    </lineage>
</organism>
<gene>
    <name evidence="3" type="ORF">AVDCRST_MAG46-3025</name>
</gene>
<dbReference type="SUPFAM" id="SSF53474">
    <property type="entry name" value="alpha/beta-Hydrolases"/>
    <property type="match status" value="1"/>
</dbReference>
<dbReference type="InterPro" id="IPR029058">
    <property type="entry name" value="AB_hydrolase_fold"/>
</dbReference>
<feature type="signal peptide" evidence="2">
    <location>
        <begin position="1"/>
        <end position="24"/>
    </location>
</feature>
<reference evidence="3" key="1">
    <citation type="submission" date="2020-02" db="EMBL/GenBank/DDBJ databases">
        <authorList>
            <person name="Meier V. D."/>
        </authorList>
    </citation>
    <scope>NUCLEOTIDE SEQUENCE</scope>
    <source>
        <strain evidence="3">AVDCRST_MAG46</strain>
    </source>
</reference>
<dbReference type="Gene3D" id="3.40.50.1820">
    <property type="entry name" value="alpha/beta hydrolase"/>
    <property type="match status" value="1"/>
</dbReference>
<proteinExistence type="predicted"/>
<feature type="chain" id="PRO_5038502615" description="DUF3089 domain-containing protein" evidence="2">
    <location>
        <begin position="25"/>
        <end position="374"/>
    </location>
</feature>
<evidence type="ECO:0000313" key="3">
    <source>
        <dbReference type="EMBL" id="CAA9357399.1"/>
    </source>
</evidence>
<feature type="compositionally biased region" description="Pro residues" evidence="1">
    <location>
        <begin position="43"/>
        <end position="52"/>
    </location>
</feature>
<evidence type="ECO:0000256" key="2">
    <source>
        <dbReference type="SAM" id="SignalP"/>
    </source>
</evidence>